<dbReference type="OMA" id="QANEMKD"/>
<dbReference type="Proteomes" id="UP000000559">
    <property type="component" value="Chromosome 1"/>
</dbReference>
<reference evidence="2 3" key="2">
    <citation type="journal article" date="2007" name="Genome Biol.">
        <title>Assembly of the Candida albicans genome into sixteen supercontigs aligned on the eight chromosomes.</title>
        <authorList>
            <person name="van het Hoog M."/>
            <person name="Rast T.J."/>
            <person name="Martchenko M."/>
            <person name="Grindle S."/>
            <person name="Dignard D."/>
            <person name="Hogues H."/>
            <person name="Cuomo C."/>
            <person name="Berriman M."/>
            <person name="Scherer S."/>
            <person name="Magee B.B."/>
            <person name="Whiteway M."/>
            <person name="Chibana H."/>
            <person name="Nantel A."/>
            <person name="Magee P.T."/>
        </authorList>
    </citation>
    <scope>GENOME REANNOTATION</scope>
    <source>
        <strain evidence="3">SC5314 / ATCC MYA-2876</strain>
    </source>
</reference>
<evidence type="ECO:0000313" key="3">
    <source>
        <dbReference type="Proteomes" id="UP000000559"/>
    </source>
</evidence>
<organism evidence="2 3">
    <name type="scientific">Candida albicans (strain SC5314 / ATCC MYA-2876)</name>
    <name type="common">Yeast</name>
    <dbReference type="NCBI Taxonomy" id="237561"/>
    <lineage>
        <taxon>Eukaryota</taxon>
        <taxon>Fungi</taxon>
        <taxon>Dikarya</taxon>
        <taxon>Ascomycota</taxon>
        <taxon>Saccharomycotina</taxon>
        <taxon>Pichiomycetes</taxon>
        <taxon>Debaryomycetaceae</taxon>
        <taxon>Candida/Lodderomyces clade</taxon>
        <taxon>Candida</taxon>
    </lineage>
</organism>
<dbReference type="InParanoid" id="A0A1D8PEB5"/>
<accession>A0A1D8PEB5</accession>
<proteinExistence type="predicted"/>
<dbReference type="AlphaFoldDB" id="A0A1D8PEB5"/>
<dbReference type="VEuPathDB" id="FungiDB:C1_08440C_A"/>
<reference evidence="2 3" key="1">
    <citation type="journal article" date="2004" name="Proc. Natl. Acad. Sci. U.S.A.">
        <title>The diploid genome sequence of Candida albicans.</title>
        <authorList>
            <person name="Jones T."/>
            <person name="Federspiel N.A."/>
            <person name="Chibana H."/>
            <person name="Dungan J."/>
            <person name="Kalman S."/>
            <person name="Magee B.B."/>
            <person name="Newport G."/>
            <person name="Thorstenson Y.R."/>
            <person name="Agabian N."/>
            <person name="Magee P.T."/>
            <person name="Davis R.W."/>
            <person name="Scherer S."/>
        </authorList>
    </citation>
    <scope>NUCLEOTIDE SEQUENCE [LARGE SCALE GENOMIC DNA]</scope>
    <source>
        <strain evidence="3">SC5314 / ATCC MYA-2876</strain>
    </source>
</reference>
<keyword evidence="3" id="KW-1185">Reference proteome</keyword>
<dbReference type="RefSeq" id="XP_711877.2">
    <property type="nucleotide sequence ID" value="XM_706784.2"/>
</dbReference>
<evidence type="ECO:0000313" key="2">
    <source>
        <dbReference type="EMBL" id="AOW26482.1"/>
    </source>
</evidence>
<gene>
    <name evidence="2" type="ordered locus">CAALFM_C108440CA</name>
    <name evidence="1" type="ordered locus">orf19.8019</name>
</gene>
<name>A0A1D8PEB5_CANAL</name>
<evidence type="ECO:0000313" key="1">
    <source>
        <dbReference type="CGD" id="CAL0000196805"/>
    </source>
</evidence>
<dbReference type="EMBL" id="CP017623">
    <property type="protein sequence ID" value="AOW26482.1"/>
    <property type="molecule type" value="Genomic_DNA"/>
</dbReference>
<sequence>MVSISENFTNSFPRNITALNSQKRGMPLQETSPNIINKSPIKQQPVSVISSKKRLAGSPVSLQRESVRLKVNKPESTPTDFDSTFGTTEAEIELNYRNWLLERRLQQANEMKDFLILEQEVSI</sequence>
<dbReference type="CGD" id="CAL0000196805">
    <property type="gene designation" value="orf19.8019"/>
</dbReference>
<protein>
    <submittedName>
        <fullName evidence="2">Uncharacterized protein</fullName>
    </submittedName>
</protein>
<dbReference type="GeneID" id="3646487"/>
<reference evidence="2 3" key="3">
    <citation type="journal article" date="2013" name="Genome Biol.">
        <title>Assembly of a phased diploid Candida albicans genome facilitates allele-specific measurements and provides a simple model for repeat and indel structure.</title>
        <authorList>
            <person name="Muzzey D."/>
            <person name="Schwartz K."/>
            <person name="Weissman J.S."/>
            <person name="Sherlock G."/>
        </authorList>
    </citation>
    <scope>NUCLEOTIDE SEQUENCE [LARGE SCALE GENOMIC DNA]</scope>
    <source>
        <strain evidence="3">SC5314 / ATCC MYA-2876</strain>
    </source>
</reference>
<dbReference type="KEGG" id="cal:CAALFM_C108440CA"/>
<dbReference type="OrthoDB" id="4010410at2759"/>